<dbReference type="AlphaFoldDB" id="A0A9W4QSZ9"/>
<dbReference type="RefSeq" id="WP_261625836.1">
    <property type="nucleotide sequence ID" value="NZ_CAMAPC010000002.1"/>
</dbReference>
<dbReference type="EMBL" id="CAMAPC010000002">
    <property type="protein sequence ID" value="CAH9051922.1"/>
    <property type="molecule type" value="Genomic_DNA"/>
</dbReference>
<sequence length="351" mass="39683">MKKRYLVLGVCLAGLLFWSLLDNEELESNSKGVYEKPLIDSDLTDVVKSVAPLPKPQKHTVHAMVQMSGQLSEAAEHVATQYQQALKYPPYSQPLSANDDDRLRPNYFYPVSSVIADQSEPLTIKLSKYRYVYPEDIVVEISGPDVKNVELKLVDIDNQQEYASTRLLTHPYEARFKGSKQLPRNLQLIASAQLERKEVPIIAQFQYMQPSAKVVSISDVYPNNDNMVVDVRLEVINPGVYRLRANLFAGDLPLAHLVSKEKLSRGTQTIKLQAHWSVLQPTISNMLLSGFVIERMSPSPDEPNSYGSSDIKLYEIHDFPYDSLQQLPYQASSKELQSLEFLRQLANSGQL</sequence>
<evidence type="ECO:0000313" key="2">
    <source>
        <dbReference type="Proteomes" id="UP001152467"/>
    </source>
</evidence>
<comment type="caution">
    <text evidence="1">The sequence shown here is derived from an EMBL/GenBank/DDBJ whole genome shotgun (WGS) entry which is preliminary data.</text>
</comment>
<dbReference type="Proteomes" id="UP001152467">
    <property type="component" value="Unassembled WGS sequence"/>
</dbReference>
<organism evidence="1 2">
    <name type="scientific">Pseudoalteromonas holothuriae</name>
    <dbReference type="NCBI Taxonomy" id="2963714"/>
    <lineage>
        <taxon>Bacteria</taxon>
        <taxon>Pseudomonadati</taxon>
        <taxon>Pseudomonadota</taxon>
        <taxon>Gammaproteobacteria</taxon>
        <taxon>Alteromonadales</taxon>
        <taxon>Pseudoalteromonadaceae</taxon>
        <taxon>Pseudoalteromonas</taxon>
    </lineage>
</organism>
<proteinExistence type="predicted"/>
<accession>A0A9W4QSZ9</accession>
<evidence type="ECO:0000313" key="1">
    <source>
        <dbReference type="EMBL" id="CAH9051922.1"/>
    </source>
</evidence>
<reference evidence="1" key="1">
    <citation type="submission" date="2022-07" db="EMBL/GenBank/DDBJ databases">
        <authorList>
            <person name="Criscuolo A."/>
        </authorList>
    </citation>
    <scope>NUCLEOTIDE SEQUENCE</scope>
    <source>
        <strain evidence="1">CIP111854</strain>
    </source>
</reference>
<name>A0A9W4QSZ9_9GAMM</name>
<keyword evidence="2" id="KW-1185">Reference proteome</keyword>
<protein>
    <submittedName>
        <fullName evidence="1">Uncharacterized protein</fullName>
    </submittedName>
</protein>
<gene>
    <name evidence="1" type="ORF">PSECIP111854_00863</name>
</gene>